<dbReference type="Pfam" id="PF03992">
    <property type="entry name" value="ABM"/>
    <property type="match status" value="1"/>
</dbReference>
<feature type="domain" description="ABM" evidence="2">
    <location>
        <begin position="44"/>
        <end position="137"/>
    </location>
</feature>
<dbReference type="PROSITE" id="PS51725">
    <property type="entry name" value="ABM"/>
    <property type="match status" value="1"/>
</dbReference>
<evidence type="ECO:0000313" key="4">
    <source>
        <dbReference type="Proteomes" id="UP000722625"/>
    </source>
</evidence>
<sequence length="143" mass="16531">MTNFTNIIFGFKKTAMAVSMLFLFQISMQAQQAKGKPEITKDQLVLSIKFKTTPENAAKFKSVLTNLFDTISHEKNFVEATLHQELGKPEEFLVYEVWNDNIDHFLNVQMKSPYAVEYEKVLKEMNVERSPAAYTAFGHWTKK</sequence>
<dbReference type="RefSeq" id="WP_213305929.1">
    <property type="nucleotide sequence ID" value="NZ_JAGYVZ010000025.1"/>
</dbReference>
<protein>
    <submittedName>
        <fullName evidence="3">Antibiotic biosynthesis monooxygenase</fullName>
    </submittedName>
</protein>
<evidence type="ECO:0000313" key="3">
    <source>
        <dbReference type="EMBL" id="MBS7233456.1"/>
    </source>
</evidence>
<dbReference type="GO" id="GO:0004497">
    <property type="term" value="F:monooxygenase activity"/>
    <property type="evidence" value="ECO:0007669"/>
    <property type="project" value="UniProtKB-KW"/>
</dbReference>
<dbReference type="InterPro" id="IPR007138">
    <property type="entry name" value="ABM_dom"/>
</dbReference>
<keyword evidence="3" id="KW-0560">Oxidoreductase</keyword>
<evidence type="ECO:0000256" key="1">
    <source>
        <dbReference type="SAM" id="SignalP"/>
    </source>
</evidence>
<reference evidence="3 4" key="1">
    <citation type="journal article" date="2018" name="Int. J. Syst. Evol. Microbiol.">
        <title>Flavobacterium chryseum sp. nov. and Flavobacterium psychroterrae sp. nov., novel environmental bacteria isolated from Antarctica.</title>
        <authorList>
            <person name="Kralova S."/>
            <person name="Svec P."/>
            <person name="Busse H.J."/>
            <person name="Stankova E."/>
            <person name="Vaczi P."/>
            <person name="Sedlacek I."/>
        </authorList>
    </citation>
    <scope>NUCLEOTIDE SEQUENCE [LARGE SCALE GENOMIC DNA]</scope>
    <source>
        <strain evidence="3 4">CCM 8827</strain>
    </source>
</reference>
<keyword evidence="4" id="KW-1185">Reference proteome</keyword>
<dbReference type="EMBL" id="JAGYVZ010000025">
    <property type="protein sequence ID" value="MBS7233456.1"/>
    <property type="molecule type" value="Genomic_DNA"/>
</dbReference>
<proteinExistence type="predicted"/>
<dbReference type="Proteomes" id="UP000722625">
    <property type="component" value="Unassembled WGS sequence"/>
</dbReference>
<dbReference type="Gene3D" id="3.30.70.100">
    <property type="match status" value="1"/>
</dbReference>
<feature type="chain" id="PRO_5045089297" evidence="1">
    <location>
        <begin position="31"/>
        <end position="143"/>
    </location>
</feature>
<gene>
    <name evidence="3" type="ORF">KHA90_20795</name>
</gene>
<accession>A0ABS5PGT3</accession>
<name>A0ABS5PGT3_9FLAO</name>
<evidence type="ECO:0000259" key="2">
    <source>
        <dbReference type="PROSITE" id="PS51725"/>
    </source>
</evidence>
<keyword evidence="1" id="KW-0732">Signal</keyword>
<dbReference type="SUPFAM" id="SSF54909">
    <property type="entry name" value="Dimeric alpha+beta barrel"/>
    <property type="match status" value="1"/>
</dbReference>
<organism evidence="3 4">
    <name type="scientific">Flavobacterium psychroterrae</name>
    <dbReference type="NCBI Taxonomy" id="2133767"/>
    <lineage>
        <taxon>Bacteria</taxon>
        <taxon>Pseudomonadati</taxon>
        <taxon>Bacteroidota</taxon>
        <taxon>Flavobacteriia</taxon>
        <taxon>Flavobacteriales</taxon>
        <taxon>Flavobacteriaceae</taxon>
        <taxon>Flavobacterium</taxon>
    </lineage>
</organism>
<feature type="signal peptide" evidence="1">
    <location>
        <begin position="1"/>
        <end position="30"/>
    </location>
</feature>
<keyword evidence="3" id="KW-0503">Monooxygenase</keyword>
<dbReference type="InterPro" id="IPR011008">
    <property type="entry name" value="Dimeric_a/b-barrel"/>
</dbReference>
<comment type="caution">
    <text evidence="3">The sequence shown here is derived from an EMBL/GenBank/DDBJ whole genome shotgun (WGS) entry which is preliminary data.</text>
</comment>